<keyword evidence="2" id="KW-1185">Reference proteome</keyword>
<dbReference type="EMBL" id="JAQIZT010000005">
    <property type="protein sequence ID" value="KAJ6996239.1"/>
    <property type="molecule type" value="Genomic_DNA"/>
</dbReference>
<name>A0AAD6QT93_9ROSI</name>
<reference evidence="1" key="1">
    <citation type="journal article" date="2023" name="Mol. Ecol. Resour.">
        <title>Chromosome-level genome assembly of a triploid poplar Populus alba 'Berolinensis'.</title>
        <authorList>
            <person name="Chen S."/>
            <person name="Yu Y."/>
            <person name="Wang X."/>
            <person name="Wang S."/>
            <person name="Zhang T."/>
            <person name="Zhou Y."/>
            <person name="He R."/>
            <person name="Meng N."/>
            <person name="Wang Y."/>
            <person name="Liu W."/>
            <person name="Liu Z."/>
            <person name="Liu J."/>
            <person name="Guo Q."/>
            <person name="Huang H."/>
            <person name="Sederoff R.R."/>
            <person name="Wang G."/>
            <person name="Qu G."/>
            <person name="Chen S."/>
        </authorList>
    </citation>
    <scope>NUCLEOTIDE SEQUENCE</scope>
    <source>
        <strain evidence="1">SC-2020</strain>
    </source>
</reference>
<sequence length="64" mass="7482">MSKELRSMVGHGYEFYFFELMTSQGMRTYHLNEQPASFAIASTECLGELMNYKNNKRCETSLRC</sequence>
<dbReference type="AlphaFoldDB" id="A0AAD6QT93"/>
<protein>
    <submittedName>
        <fullName evidence="1">Uncharacterized protein</fullName>
    </submittedName>
</protein>
<evidence type="ECO:0000313" key="1">
    <source>
        <dbReference type="EMBL" id="KAJ6996239.1"/>
    </source>
</evidence>
<proteinExistence type="predicted"/>
<evidence type="ECO:0000313" key="2">
    <source>
        <dbReference type="Proteomes" id="UP001164929"/>
    </source>
</evidence>
<dbReference type="Proteomes" id="UP001164929">
    <property type="component" value="Chromosome 5"/>
</dbReference>
<gene>
    <name evidence="1" type="ORF">NC653_012980</name>
</gene>
<accession>A0AAD6QT93</accession>
<comment type="caution">
    <text evidence="1">The sequence shown here is derived from an EMBL/GenBank/DDBJ whole genome shotgun (WGS) entry which is preliminary data.</text>
</comment>
<organism evidence="1 2">
    <name type="scientific">Populus alba x Populus x berolinensis</name>
    <dbReference type="NCBI Taxonomy" id="444605"/>
    <lineage>
        <taxon>Eukaryota</taxon>
        <taxon>Viridiplantae</taxon>
        <taxon>Streptophyta</taxon>
        <taxon>Embryophyta</taxon>
        <taxon>Tracheophyta</taxon>
        <taxon>Spermatophyta</taxon>
        <taxon>Magnoliopsida</taxon>
        <taxon>eudicotyledons</taxon>
        <taxon>Gunneridae</taxon>
        <taxon>Pentapetalae</taxon>
        <taxon>rosids</taxon>
        <taxon>fabids</taxon>
        <taxon>Malpighiales</taxon>
        <taxon>Salicaceae</taxon>
        <taxon>Saliceae</taxon>
        <taxon>Populus</taxon>
    </lineage>
</organism>